<name>A0A392S6G0_9FABA</name>
<evidence type="ECO:0000313" key="2">
    <source>
        <dbReference type="Proteomes" id="UP000265520"/>
    </source>
</evidence>
<dbReference type="Proteomes" id="UP000265520">
    <property type="component" value="Unassembled WGS sequence"/>
</dbReference>
<proteinExistence type="predicted"/>
<sequence length="29" mass="3045">MRLHLCIINSDACNAFLLNASATTLALPG</sequence>
<keyword evidence="2" id="KW-1185">Reference proteome</keyword>
<reference evidence="1 2" key="1">
    <citation type="journal article" date="2018" name="Front. Plant Sci.">
        <title>Red Clover (Trifolium pratense) and Zigzag Clover (T. medium) - A Picture of Genomic Similarities and Differences.</title>
        <authorList>
            <person name="Dluhosova J."/>
            <person name="Istvanek J."/>
            <person name="Nedelnik J."/>
            <person name="Repkova J."/>
        </authorList>
    </citation>
    <scope>NUCLEOTIDE SEQUENCE [LARGE SCALE GENOMIC DNA]</scope>
    <source>
        <strain evidence="2">cv. 10/8</strain>
        <tissue evidence="1">Leaf</tissue>
    </source>
</reference>
<dbReference type="AlphaFoldDB" id="A0A392S6G0"/>
<accession>A0A392S6G0</accession>
<protein>
    <submittedName>
        <fullName evidence="1">Uncharacterized protein</fullName>
    </submittedName>
</protein>
<feature type="non-terminal residue" evidence="1">
    <location>
        <position position="29"/>
    </location>
</feature>
<evidence type="ECO:0000313" key="1">
    <source>
        <dbReference type="EMBL" id="MCI43987.1"/>
    </source>
</evidence>
<comment type="caution">
    <text evidence="1">The sequence shown here is derived from an EMBL/GenBank/DDBJ whole genome shotgun (WGS) entry which is preliminary data.</text>
</comment>
<dbReference type="EMBL" id="LXQA010324526">
    <property type="protein sequence ID" value="MCI43987.1"/>
    <property type="molecule type" value="Genomic_DNA"/>
</dbReference>
<organism evidence="1 2">
    <name type="scientific">Trifolium medium</name>
    <dbReference type="NCBI Taxonomy" id="97028"/>
    <lineage>
        <taxon>Eukaryota</taxon>
        <taxon>Viridiplantae</taxon>
        <taxon>Streptophyta</taxon>
        <taxon>Embryophyta</taxon>
        <taxon>Tracheophyta</taxon>
        <taxon>Spermatophyta</taxon>
        <taxon>Magnoliopsida</taxon>
        <taxon>eudicotyledons</taxon>
        <taxon>Gunneridae</taxon>
        <taxon>Pentapetalae</taxon>
        <taxon>rosids</taxon>
        <taxon>fabids</taxon>
        <taxon>Fabales</taxon>
        <taxon>Fabaceae</taxon>
        <taxon>Papilionoideae</taxon>
        <taxon>50 kb inversion clade</taxon>
        <taxon>NPAAA clade</taxon>
        <taxon>Hologalegina</taxon>
        <taxon>IRL clade</taxon>
        <taxon>Trifolieae</taxon>
        <taxon>Trifolium</taxon>
    </lineage>
</organism>